<feature type="binding site" evidence="12">
    <location>
        <position position="233"/>
    </location>
    <ligand>
        <name>K(+)</name>
        <dbReference type="ChEBI" id="CHEBI:29103"/>
    </ligand>
</feature>
<keyword evidence="15" id="KW-1185">Reference proteome</keyword>
<comment type="function">
    <text evidence="12">Catalyzes the phosphorylation of ribose at O-5 in a reaction requiring ATP and magnesium. The resulting D-ribose-5-phosphate can then be used either for sythesis of nucleotides, histidine, and tryptophan, or as a component of the pentose phosphate pathway.</text>
</comment>
<comment type="caution">
    <text evidence="12">Lacks conserved residue(s) required for the propagation of feature annotation.</text>
</comment>
<dbReference type="EMBL" id="QNQT01000002">
    <property type="protein sequence ID" value="RDU37850.1"/>
    <property type="molecule type" value="Genomic_DNA"/>
</dbReference>
<dbReference type="InterPro" id="IPR002139">
    <property type="entry name" value="Ribo/fructo_kinase"/>
</dbReference>
<evidence type="ECO:0000256" key="12">
    <source>
        <dbReference type="HAMAP-Rule" id="MF_01987"/>
    </source>
</evidence>
<evidence type="ECO:0000256" key="2">
    <source>
        <dbReference type="ARBA" id="ARBA00012035"/>
    </source>
</evidence>
<dbReference type="Proteomes" id="UP000257144">
    <property type="component" value="Unassembled WGS sequence"/>
</dbReference>
<dbReference type="GO" id="GO:0004747">
    <property type="term" value="F:ribokinase activity"/>
    <property type="evidence" value="ECO:0007669"/>
    <property type="project" value="UniProtKB-UniRule"/>
</dbReference>
<keyword evidence="6 12" id="KW-0547">Nucleotide-binding</keyword>
<dbReference type="InterPro" id="IPR011611">
    <property type="entry name" value="PfkB_dom"/>
</dbReference>
<dbReference type="PROSITE" id="PS00583">
    <property type="entry name" value="PFKB_KINASES_1"/>
    <property type="match status" value="1"/>
</dbReference>
<comment type="similarity">
    <text evidence="12">Belongs to the carbohydrate kinase PfkB family. Ribokinase subfamily.</text>
</comment>
<feature type="binding site" evidence="12">
    <location>
        <position position="274"/>
    </location>
    <ligand>
        <name>K(+)</name>
        <dbReference type="ChEBI" id="CHEBI:29103"/>
    </ligand>
</feature>
<feature type="binding site" evidence="12">
    <location>
        <begin position="37"/>
        <end position="41"/>
    </location>
    <ligand>
        <name>substrate</name>
    </ligand>
</feature>
<dbReference type="InterPro" id="IPR029056">
    <property type="entry name" value="Ribokinase-like"/>
</dbReference>
<comment type="similarity">
    <text evidence="1">Belongs to the carbohydrate kinase pfkB family.</text>
</comment>
<dbReference type="RefSeq" id="WP_115451520.1">
    <property type="nucleotide sequence ID" value="NZ_QNQT01000002.1"/>
</dbReference>
<comment type="subcellular location">
    <subcellularLocation>
        <location evidence="12">Cytoplasm</location>
    </subcellularLocation>
</comment>
<evidence type="ECO:0000313" key="15">
    <source>
        <dbReference type="Proteomes" id="UP000257144"/>
    </source>
</evidence>
<protein>
    <recommendedName>
        <fullName evidence="3 12">Ribokinase</fullName>
        <shortName evidence="12">RK</shortName>
        <ecNumber evidence="2 12">2.7.1.15</ecNumber>
    </recommendedName>
</protein>
<dbReference type="InterPro" id="IPR011877">
    <property type="entry name" value="Ribokinase"/>
</dbReference>
<evidence type="ECO:0000256" key="6">
    <source>
        <dbReference type="ARBA" id="ARBA00022741"/>
    </source>
</evidence>
<comment type="subunit">
    <text evidence="12">Homodimer.</text>
</comment>
<keyword evidence="10 12" id="KW-0630">Potassium</keyword>
<evidence type="ECO:0000256" key="5">
    <source>
        <dbReference type="ARBA" id="ARBA00022723"/>
    </source>
</evidence>
<evidence type="ECO:0000259" key="13">
    <source>
        <dbReference type="Pfam" id="PF00294"/>
    </source>
</evidence>
<keyword evidence="11 12" id="KW-0119">Carbohydrate metabolism</keyword>
<dbReference type="CDD" id="cd01174">
    <property type="entry name" value="ribokinase"/>
    <property type="match status" value="1"/>
</dbReference>
<feature type="domain" description="Carbohydrate kinase PfkB" evidence="13">
    <location>
        <begin position="2"/>
        <end position="280"/>
    </location>
</feature>
<dbReference type="NCBIfam" id="TIGR02152">
    <property type="entry name" value="D_ribokin_bact"/>
    <property type="match status" value="1"/>
</dbReference>
<comment type="caution">
    <text evidence="14">The sequence shown here is derived from an EMBL/GenBank/DDBJ whole genome shotgun (WGS) entry which is preliminary data.</text>
</comment>
<feature type="binding site" evidence="12">
    <location>
        <position position="269"/>
    </location>
    <ligand>
        <name>K(+)</name>
        <dbReference type="ChEBI" id="CHEBI:29103"/>
    </ligand>
</feature>
<dbReference type="SUPFAM" id="SSF53613">
    <property type="entry name" value="Ribokinase-like"/>
    <property type="match status" value="1"/>
</dbReference>
<gene>
    <name evidence="12 14" type="primary">rbsK</name>
    <name evidence="14" type="ORF">DRW41_08520</name>
</gene>
<feature type="binding site" evidence="12">
    <location>
        <position position="239"/>
    </location>
    <ligand>
        <name>substrate</name>
    </ligand>
</feature>
<organism evidence="14 15">
    <name type="scientific">Neobacillus piezotolerans</name>
    <dbReference type="NCBI Taxonomy" id="2259171"/>
    <lineage>
        <taxon>Bacteria</taxon>
        <taxon>Bacillati</taxon>
        <taxon>Bacillota</taxon>
        <taxon>Bacilli</taxon>
        <taxon>Bacillales</taxon>
        <taxon>Bacillaceae</taxon>
        <taxon>Neobacillus</taxon>
    </lineage>
</organism>
<feature type="binding site" evidence="12">
    <location>
        <position position="235"/>
    </location>
    <ligand>
        <name>K(+)</name>
        <dbReference type="ChEBI" id="CHEBI:29103"/>
    </ligand>
</feature>
<proteinExistence type="inferred from homology"/>
<evidence type="ECO:0000256" key="3">
    <source>
        <dbReference type="ARBA" id="ARBA00016943"/>
    </source>
</evidence>
<dbReference type="PANTHER" id="PTHR10584:SF166">
    <property type="entry name" value="RIBOKINASE"/>
    <property type="match status" value="1"/>
</dbReference>
<dbReference type="GO" id="GO:0005829">
    <property type="term" value="C:cytosol"/>
    <property type="evidence" value="ECO:0007669"/>
    <property type="project" value="TreeGrafter"/>
</dbReference>
<evidence type="ECO:0000256" key="4">
    <source>
        <dbReference type="ARBA" id="ARBA00022679"/>
    </source>
</evidence>
<dbReference type="GO" id="GO:0019303">
    <property type="term" value="P:D-ribose catabolic process"/>
    <property type="evidence" value="ECO:0007669"/>
    <property type="project" value="UniProtKB-UniRule"/>
</dbReference>
<name>A0A3D8GTQ0_9BACI</name>
<evidence type="ECO:0000256" key="11">
    <source>
        <dbReference type="ARBA" id="ARBA00023277"/>
    </source>
</evidence>
<reference evidence="14 15" key="1">
    <citation type="submission" date="2018-07" db="EMBL/GenBank/DDBJ databases">
        <title>Bacillus sp. YLB-04 draft genome sequence.</title>
        <authorList>
            <person name="Yu L."/>
            <person name="Tang X."/>
        </authorList>
    </citation>
    <scope>NUCLEOTIDE SEQUENCE [LARGE SCALE GENOMIC DNA]</scope>
    <source>
        <strain evidence="14 15">YLB-04</strain>
    </source>
</reference>
<dbReference type="Gene3D" id="3.40.1190.20">
    <property type="match status" value="1"/>
</dbReference>
<accession>A0A3D8GTQ0</accession>
<dbReference type="UniPathway" id="UPA00916">
    <property type="reaction ID" value="UER00889"/>
</dbReference>
<keyword evidence="4 12" id="KW-0808">Transferase</keyword>
<feature type="binding site" evidence="12">
    <location>
        <position position="137"/>
    </location>
    <ligand>
        <name>substrate</name>
    </ligand>
</feature>
<dbReference type="GO" id="GO:0005524">
    <property type="term" value="F:ATP binding"/>
    <property type="evidence" value="ECO:0007669"/>
    <property type="project" value="UniProtKB-UniRule"/>
</dbReference>
<feature type="binding site" evidence="12">
    <location>
        <begin position="207"/>
        <end position="212"/>
    </location>
    <ligand>
        <name>ATP</name>
        <dbReference type="ChEBI" id="CHEBI:30616"/>
    </ligand>
</feature>
<comment type="cofactor">
    <cofactor evidence="12">
        <name>Mg(2+)</name>
        <dbReference type="ChEBI" id="CHEBI:18420"/>
    </cofactor>
    <text evidence="12">Requires a divalent cation, most likely magnesium in vivo, as an electrophilic catalyst to aid phosphoryl group transfer. It is the chelate of the metal and the nucleotide that is the actual substrate.</text>
</comment>
<comment type="activity regulation">
    <text evidence="12">Activated by a monovalent cation that binds near, but not in, the active site. The most likely occupant of the site in vivo is potassium. Ion binding induces a conformational change that may alter substrate affinity.</text>
</comment>
<dbReference type="GO" id="GO:0046872">
    <property type="term" value="F:metal ion binding"/>
    <property type="evidence" value="ECO:0007669"/>
    <property type="project" value="UniProtKB-KW"/>
</dbReference>
<keyword evidence="8 12" id="KW-0067">ATP-binding</keyword>
<sequence length="306" mass="32789">MITVVGSINIDLVVQTDHMPEQGETTLGNSLSIFTGGKGANQAVAISRLGMNAQFIGACGTDEYGKIALSSLKKKNIKTDQVFIVPDVSTGVASIIVSNSDNRIIVIPGANHLLTPEKISLVKDEIVKSEMVVLQLEIPPETVQAVLEICHEHQIPTILNPAPMDKFKKDFIDLATYITPNETECISLFGENIEETLEQYPNKLVVTLGDKGARFYDGGKHVYVKSYPVKAVDTTGAGDTFNGSFAVALTEGKTIEEAVRFANASASLSVEKKGAQTGMPSYEMVLNRLGEDEAASSLSKAGLIVN</sequence>
<dbReference type="Pfam" id="PF00294">
    <property type="entry name" value="PfkB"/>
    <property type="match status" value="1"/>
</dbReference>
<evidence type="ECO:0000313" key="14">
    <source>
        <dbReference type="EMBL" id="RDU37850.1"/>
    </source>
</evidence>
<feature type="active site" description="Proton acceptor" evidence="12">
    <location>
        <position position="239"/>
    </location>
</feature>
<dbReference type="EC" id="2.7.1.15" evidence="2 12"/>
<feature type="binding site" evidence="12">
    <location>
        <position position="181"/>
    </location>
    <ligand>
        <name>ATP</name>
        <dbReference type="ChEBI" id="CHEBI:30616"/>
    </ligand>
</feature>
<feature type="binding site" evidence="12">
    <location>
        <begin position="9"/>
        <end position="11"/>
    </location>
    <ligand>
        <name>substrate</name>
    </ligand>
</feature>
<comment type="catalytic activity">
    <reaction evidence="12">
        <text>D-ribose + ATP = D-ribose 5-phosphate + ADP + H(+)</text>
        <dbReference type="Rhea" id="RHEA:13697"/>
        <dbReference type="ChEBI" id="CHEBI:15378"/>
        <dbReference type="ChEBI" id="CHEBI:30616"/>
        <dbReference type="ChEBI" id="CHEBI:47013"/>
        <dbReference type="ChEBI" id="CHEBI:78346"/>
        <dbReference type="ChEBI" id="CHEBI:456216"/>
        <dbReference type="EC" id="2.7.1.15"/>
    </reaction>
</comment>
<dbReference type="OrthoDB" id="9775849at2"/>
<feature type="binding site" evidence="12">
    <location>
        <position position="263"/>
    </location>
    <ligand>
        <name>ATP</name>
        <dbReference type="ChEBI" id="CHEBI:30616"/>
    </ligand>
</feature>
<comment type="pathway">
    <text evidence="12">Carbohydrate metabolism; D-ribose degradation; D-ribose 5-phosphate from beta-D-ribopyranose: step 2/2.</text>
</comment>
<evidence type="ECO:0000256" key="1">
    <source>
        <dbReference type="ARBA" id="ARBA00005380"/>
    </source>
</evidence>
<dbReference type="PRINTS" id="PR00990">
    <property type="entry name" value="RIBOKINASE"/>
</dbReference>
<keyword evidence="7 12" id="KW-0418">Kinase</keyword>
<evidence type="ECO:0000256" key="9">
    <source>
        <dbReference type="ARBA" id="ARBA00022842"/>
    </source>
</evidence>
<dbReference type="HAMAP" id="MF_01987">
    <property type="entry name" value="Ribokinase"/>
    <property type="match status" value="1"/>
</dbReference>
<dbReference type="AlphaFoldDB" id="A0A3D8GTQ0"/>
<evidence type="ECO:0000256" key="8">
    <source>
        <dbReference type="ARBA" id="ARBA00022840"/>
    </source>
</evidence>
<keyword evidence="12" id="KW-0963">Cytoplasm</keyword>
<keyword evidence="9 12" id="KW-0460">Magnesium</keyword>
<dbReference type="PANTHER" id="PTHR10584">
    <property type="entry name" value="SUGAR KINASE"/>
    <property type="match status" value="1"/>
</dbReference>
<evidence type="ECO:0000256" key="7">
    <source>
        <dbReference type="ARBA" id="ARBA00022777"/>
    </source>
</evidence>
<evidence type="ECO:0000256" key="10">
    <source>
        <dbReference type="ARBA" id="ARBA00022958"/>
    </source>
</evidence>
<feature type="binding site" evidence="12">
    <location>
        <position position="272"/>
    </location>
    <ligand>
        <name>K(+)</name>
        <dbReference type="ChEBI" id="CHEBI:29103"/>
    </ligand>
</feature>
<keyword evidence="5 12" id="KW-0479">Metal-binding</keyword>
<dbReference type="InterPro" id="IPR002173">
    <property type="entry name" value="Carboh/pur_kinase_PfkB_CS"/>
</dbReference>
<feature type="binding site" evidence="12">
    <location>
        <begin position="238"/>
        <end position="239"/>
    </location>
    <ligand>
        <name>ATP</name>
        <dbReference type="ChEBI" id="CHEBI:30616"/>
    </ligand>
</feature>